<organism evidence="2 3">
    <name type="scientific">Caenorhabditis japonica</name>
    <dbReference type="NCBI Taxonomy" id="281687"/>
    <lineage>
        <taxon>Eukaryota</taxon>
        <taxon>Metazoa</taxon>
        <taxon>Ecdysozoa</taxon>
        <taxon>Nematoda</taxon>
        <taxon>Chromadorea</taxon>
        <taxon>Rhabditida</taxon>
        <taxon>Rhabditina</taxon>
        <taxon>Rhabditomorpha</taxon>
        <taxon>Rhabditoidea</taxon>
        <taxon>Rhabditidae</taxon>
        <taxon>Peloderinae</taxon>
        <taxon>Caenorhabditis</taxon>
    </lineage>
</organism>
<evidence type="ECO:0000313" key="2">
    <source>
        <dbReference type="EnsemblMetazoa" id="CJA36580.1"/>
    </source>
</evidence>
<evidence type="ECO:0000313" key="3">
    <source>
        <dbReference type="Proteomes" id="UP000005237"/>
    </source>
</evidence>
<sequence length="85" mass="8902">MLHPGVDMHMTTYWDRPLASSSACSSGYMASGADFYSVAFGNILSNSSSSSSSISSVEMASSSSDRKPVVGRLQMVGEGSLELGR</sequence>
<protein>
    <submittedName>
        <fullName evidence="2">Uncharacterized protein</fullName>
    </submittedName>
</protein>
<name>A0A8R1EGW0_CAEJA</name>
<dbReference type="AlphaFoldDB" id="A0A8R1EGW0"/>
<accession>A0A8R1EGW0</accession>
<reference evidence="3" key="1">
    <citation type="submission" date="2010-08" db="EMBL/GenBank/DDBJ databases">
        <authorList>
            <consortium name="Caenorhabditis japonica Sequencing Consortium"/>
            <person name="Wilson R.K."/>
        </authorList>
    </citation>
    <scope>NUCLEOTIDE SEQUENCE [LARGE SCALE GENOMIC DNA]</scope>
    <source>
        <strain evidence="3">DF5081</strain>
    </source>
</reference>
<dbReference type="Proteomes" id="UP000005237">
    <property type="component" value="Unassembled WGS sequence"/>
</dbReference>
<evidence type="ECO:0000256" key="1">
    <source>
        <dbReference type="SAM" id="MobiDB-lite"/>
    </source>
</evidence>
<keyword evidence="3" id="KW-1185">Reference proteome</keyword>
<reference evidence="2" key="2">
    <citation type="submission" date="2022-06" db="UniProtKB">
        <authorList>
            <consortium name="EnsemblMetazoa"/>
        </authorList>
    </citation>
    <scope>IDENTIFICATION</scope>
    <source>
        <strain evidence="2">DF5081</strain>
    </source>
</reference>
<feature type="region of interest" description="Disordered" evidence="1">
    <location>
        <begin position="46"/>
        <end position="71"/>
    </location>
</feature>
<dbReference type="EnsemblMetazoa" id="CJA36580.1">
    <property type="protein sequence ID" value="CJA36580.1"/>
    <property type="gene ID" value="WBGene00212427"/>
</dbReference>
<proteinExistence type="predicted"/>
<feature type="compositionally biased region" description="Low complexity" evidence="1">
    <location>
        <begin position="46"/>
        <end position="63"/>
    </location>
</feature>